<dbReference type="InParanoid" id="A9AVJ0"/>
<dbReference type="InterPro" id="IPR011990">
    <property type="entry name" value="TPR-like_helical_dom_sf"/>
</dbReference>
<dbReference type="BioCyc" id="HAUR316274:GHYA-2067-MONOMER"/>
<evidence type="ECO:0000313" key="1">
    <source>
        <dbReference type="EMBL" id="ABX04681.1"/>
    </source>
</evidence>
<dbReference type="STRING" id="316274.Haur_2038"/>
<dbReference type="Proteomes" id="UP000000787">
    <property type="component" value="Chromosome"/>
</dbReference>
<evidence type="ECO:0000313" key="2">
    <source>
        <dbReference type="Proteomes" id="UP000000787"/>
    </source>
</evidence>
<accession>A9AVJ0</accession>
<dbReference type="Gene3D" id="1.25.40.10">
    <property type="entry name" value="Tetratricopeptide repeat domain"/>
    <property type="match status" value="2"/>
</dbReference>
<reference evidence="1 2" key="1">
    <citation type="journal article" date="2011" name="Stand. Genomic Sci.">
        <title>Complete genome sequence of the filamentous gliding predatory bacterium Herpetosiphon aurantiacus type strain (114-95(T)).</title>
        <authorList>
            <person name="Kiss H."/>
            <person name="Nett M."/>
            <person name="Domin N."/>
            <person name="Martin K."/>
            <person name="Maresca J.A."/>
            <person name="Copeland A."/>
            <person name="Lapidus A."/>
            <person name="Lucas S."/>
            <person name="Berry K.W."/>
            <person name="Glavina Del Rio T."/>
            <person name="Dalin E."/>
            <person name="Tice H."/>
            <person name="Pitluck S."/>
            <person name="Richardson P."/>
            <person name="Bruce D."/>
            <person name="Goodwin L."/>
            <person name="Han C."/>
            <person name="Detter J.C."/>
            <person name="Schmutz J."/>
            <person name="Brettin T."/>
            <person name="Land M."/>
            <person name="Hauser L."/>
            <person name="Kyrpides N.C."/>
            <person name="Ivanova N."/>
            <person name="Goker M."/>
            <person name="Woyke T."/>
            <person name="Klenk H.P."/>
            <person name="Bryant D.A."/>
        </authorList>
    </citation>
    <scope>NUCLEOTIDE SEQUENCE [LARGE SCALE GENOMIC DNA]</scope>
    <source>
        <strain evidence="2">ATCC 23779 / DSM 785 / 114-95</strain>
    </source>
</reference>
<dbReference type="AlphaFoldDB" id="A9AVJ0"/>
<dbReference type="HOGENOM" id="CLU_1388565_0_0_0"/>
<gene>
    <name evidence="1" type="ordered locus">Haur_2038</name>
</gene>
<organism evidence="1 2">
    <name type="scientific">Herpetosiphon aurantiacus (strain ATCC 23779 / DSM 785 / 114-95)</name>
    <dbReference type="NCBI Taxonomy" id="316274"/>
    <lineage>
        <taxon>Bacteria</taxon>
        <taxon>Bacillati</taxon>
        <taxon>Chloroflexota</taxon>
        <taxon>Chloroflexia</taxon>
        <taxon>Herpetosiphonales</taxon>
        <taxon>Herpetosiphonaceae</taxon>
        <taxon>Herpetosiphon</taxon>
    </lineage>
</organism>
<dbReference type="SUPFAM" id="SSF48452">
    <property type="entry name" value="TPR-like"/>
    <property type="match status" value="1"/>
</dbReference>
<sequence>MATIRNFEQSIAIVQSLEEESQSIALHRIAIALTKIGDIDQALIFTQFILDEFIRVNTWIRMVAITTENKNHQKAREVLYSTIEQVSLMNTTDDVLSRLANSASLLGQLDQAFAIAQSISDTAQRVKILATLIQTYDPTPERTLSIIQSEWYQVKHDSRLWDFLPLAIPLLDQYPWLGIAILENEKWVKQQQVWLV</sequence>
<name>A9AVJ0_HERA2</name>
<dbReference type="EMBL" id="CP000875">
    <property type="protein sequence ID" value="ABX04681.1"/>
    <property type="molecule type" value="Genomic_DNA"/>
</dbReference>
<dbReference type="KEGG" id="hau:Haur_2038"/>
<keyword evidence="2" id="KW-1185">Reference proteome</keyword>
<proteinExistence type="predicted"/>
<protein>
    <submittedName>
        <fullName evidence="1">Uncharacterized protein</fullName>
    </submittedName>
</protein>
<dbReference type="eggNOG" id="COG0457">
    <property type="taxonomic scope" value="Bacteria"/>
</dbReference>